<feature type="domain" description="EamA" evidence="7">
    <location>
        <begin position="8"/>
        <end position="136"/>
    </location>
</feature>
<feature type="transmembrane region" description="Helical" evidence="6">
    <location>
        <begin position="123"/>
        <end position="141"/>
    </location>
</feature>
<proteinExistence type="inferred from homology"/>
<comment type="subcellular location">
    <subcellularLocation>
        <location evidence="1">Endomembrane system</location>
        <topology evidence="1">Multi-pass membrane protein</topology>
    </subcellularLocation>
</comment>
<evidence type="ECO:0000256" key="2">
    <source>
        <dbReference type="ARBA" id="ARBA00007362"/>
    </source>
</evidence>
<dbReference type="InterPro" id="IPR000620">
    <property type="entry name" value="EamA_dom"/>
</dbReference>
<feature type="transmembrane region" description="Helical" evidence="6">
    <location>
        <begin position="38"/>
        <end position="55"/>
    </location>
</feature>
<dbReference type="InterPro" id="IPR050638">
    <property type="entry name" value="AA-Vitamin_Transporters"/>
</dbReference>
<keyword evidence="9" id="KW-1185">Reference proteome</keyword>
<dbReference type="Proteomes" id="UP000838324">
    <property type="component" value="Unassembled WGS sequence"/>
</dbReference>
<feature type="transmembrane region" description="Helical" evidence="6">
    <location>
        <begin position="93"/>
        <end position="111"/>
    </location>
</feature>
<dbReference type="EMBL" id="CAKMMG010000004">
    <property type="protein sequence ID" value="CAH1210179.1"/>
    <property type="molecule type" value="Genomic_DNA"/>
</dbReference>
<comment type="caution">
    <text evidence="8">The sequence shown here is derived from an EMBL/GenBank/DDBJ whole genome shotgun (WGS) entry which is preliminary data.</text>
</comment>
<keyword evidence="4 6" id="KW-1133">Transmembrane helix</keyword>
<dbReference type="Pfam" id="PF00892">
    <property type="entry name" value="EamA"/>
    <property type="match status" value="2"/>
</dbReference>
<dbReference type="SUPFAM" id="SSF103481">
    <property type="entry name" value="Multidrug resistance efflux transporter EmrE"/>
    <property type="match status" value="2"/>
</dbReference>
<feature type="transmembrane region" description="Helical" evidence="6">
    <location>
        <begin position="175"/>
        <end position="200"/>
    </location>
</feature>
<keyword evidence="5 6" id="KW-0472">Membrane</keyword>
<feature type="transmembrane region" description="Helical" evidence="6">
    <location>
        <begin position="237"/>
        <end position="257"/>
    </location>
</feature>
<feature type="transmembrane region" description="Helical" evidence="6">
    <location>
        <begin position="206"/>
        <end position="230"/>
    </location>
</feature>
<name>A0ABN8GMG2_9BACL</name>
<evidence type="ECO:0000256" key="5">
    <source>
        <dbReference type="ARBA" id="ARBA00023136"/>
    </source>
</evidence>
<evidence type="ECO:0000256" key="3">
    <source>
        <dbReference type="ARBA" id="ARBA00022692"/>
    </source>
</evidence>
<feature type="transmembrane region" description="Helical" evidence="6">
    <location>
        <begin position="263"/>
        <end position="281"/>
    </location>
</feature>
<feature type="domain" description="EamA" evidence="7">
    <location>
        <begin position="150"/>
        <end position="282"/>
    </location>
</feature>
<gene>
    <name evidence="8" type="ORF">PAECIP111892_03422</name>
</gene>
<dbReference type="PANTHER" id="PTHR32322">
    <property type="entry name" value="INNER MEMBRANE TRANSPORTER"/>
    <property type="match status" value="1"/>
</dbReference>
<dbReference type="RefSeq" id="WP_236335077.1">
    <property type="nucleotide sequence ID" value="NZ_CAKMMG010000004.1"/>
</dbReference>
<protein>
    <recommendedName>
        <fullName evidence="7">EamA domain-containing protein</fullName>
    </recommendedName>
</protein>
<reference evidence="8" key="1">
    <citation type="submission" date="2022-01" db="EMBL/GenBank/DDBJ databases">
        <authorList>
            <person name="Criscuolo A."/>
        </authorList>
    </citation>
    <scope>NUCLEOTIDE SEQUENCE</scope>
    <source>
        <strain evidence="8">CIP111892</strain>
    </source>
</reference>
<feature type="transmembrane region" description="Helical" evidence="6">
    <location>
        <begin position="147"/>
        <end position="168"/>
    </location>
</feature>
<evidence type="ECO:0000256" key="1">
    <source>
        <dbReference type="ARBA" id="ARBA00004127"/>
    </source>
</evidence>
<evidence type="ECO:0000256" key="4">
    <source>
        <dbReference type="ARBA" id="ARBA00022989"/>
    </source>
</evidence>
<comment type="similarity">
    <text evidence="2">Belongs to the EamA transporter family.</text>
</comment>
<accession>A0ABN8GMG2</accession>
<keyword evidence="3 6" id="KW-0812">Transmembrane</keyword>
<dbReference type="InterPro" id="IPR037185">
    <property type="entry name" value="EmrE-like"/>
</dbReference>
<evidence type="ECO:0000256" key="6">
    <source>
        <dbReference type="SAM" id="Phobius"/>
    </source>
</evidence>
<sequence length="301" mass="31512">MSRKDFTVLLLLAFAWGASFLFMRIASPELGPVFTTELRVTLAAAALLLYARITRKTLGMGRHWKQFLLLGALNAALPFTLICMAELELNASLAAILNATTPMFAALAAWGTLGEKPGISKSIGLIIGLLGVAVLVGWSPVPLEGRVLLSVFFSLGAALSYSFGGLYAARVGRGLAPLTLAAGQQLGAAVALLPLAVIFAPRHLPSAAAVYSVLGLSIICTAVAYLLYFYLIQSVGAVKTVSVTFLVPVFGLMWGVIFLNEPVYANTVAGLAIILLSVMLVNRKSRAKGSTGVDSGAGKQG</sequence>
<evidence type="ECO:0000259" key="7">
    <source>
        <dbReference type="Pfam" id="PF00892"/>
    </source>
</evidence>
<evidence type="ECO:0000313" key="9">
    <source>
        <dbReference type="Proteomes" id="UP000838324"/>
    </source>
</evidence>
<dbReference type="PANTHER" id="PTHR32322:SF9">
    <property type="entry name" value="AMINO-ACID METABOLITE EFFLUX PUMP-RELATED"/>
    <property type="match status" value="1"/>
</dbReference>
<feature type="transmembrane region" description="Helical" evidence="6">
    <location>
        <begin position="67"/>
        <end position="87"/>
    </location>
</feature>
<evidence type="ECO:0000313" key="8">
    <source>
        <dbReference type="EMBL" id="CAH1210179.1"/>
    </source>
</evidence>
<organism evidence="8 9">
    <name type="scientific">Paenibacillus auburnensis</name>
    <dbReference type="NCBI Taxonomy" id="2905649"/>
    <lineage>
        <taxon>Bacteria</taxon>
        <taxon>Bacillati</taxon>
        <taxon>Bacillota</taxon>
        <taxon>Bacilli</taxon>
        <taxon>Bacillales</taxon>
        <taxon>Paenibacillaceae</taxon>
        <taxon>Paenibacillus</taxon>
    </lineage>
</organism>